<protein>
    <submittedName>
        <fullName evidence="1">Uncharacterized protein</fullName>
    </submittedName>
</protein>
<proteinExistence type="predicted"/>
<sequence length="229" mass="24030">MIASGPRRTTRFLAVTPAIGPVPLIDRRAVLVRITAVVCLLALCVLVRNTGGVRADVEDSRVPPMPGAALVLPAVLRGGAPSDTELAQLHSTFDVQAIVAIGGASVEERAVARDLDMQLLEFDLGAEAPPSPAQLRELIGFVRATTETPGRAVYMHDATGSGPELVVTAVMLQVVEDPSGRVGVLDRLDPADRAVLGDAHVTAVDALVDVAERGEVPDNPYSPLEEVAR</sequence>
<dbReference type="InterPro" id="IPR029021">
    <property type="entry name" value="Prot-tyrosine_phosphatase-like"/>
</dbReference>
<dbReference type="EMBL" id="VFPA01000003">
    <property type="protein sequence ID" value="TQM09841.1"/>
    <property type="molecule type" value="Genomic_DNA"/>
</dbReference>
<comment type="caution">
    <text evidence="1">The sequence shown here is derived from an EMBL/GenBank/DDBJ whole genome shotgun (WGS) entry which is preliminary data.</text>
</comment>
<reference evidence="1 2" key="1">
    <citation type="submission" date="2019-06" db="EMBL/GenBank/DDBJ databases">
        <title>Sequencing the genomes of 1000 actinobacteria strains.</title>
        <authorList>
            <person name="Klenk H.-P."/>
        </authorList>
    </citation>
    <scope>NUCLEOTIDE SEQUENCE [LARGE SCALE GENOMIC DNA]</scope>
    <source>
        <strain evidence="1 2">DSM 45301</strain>
    </source>
</reference>
<gene>
    <name evidence="1" type="ORF">FB558_5615</name>
</gene>
<evidence type="ECO:0000313" key="1">
    <source>
        <dbReference type="EMBL" id="TQM09841.1"/>
    </source>
</evidence>
<dbReference type="Gene3D" id="3.90.190.10">
    <property type="entry name" value="Protein tyrosine phosphatase superfamily"/>
    <property type="match status" value="1"/>
</dbReference>
<keyword evidence="2" id="KW-1185">Reference proteome</keyword>
<dbReference type="Proteomes" id="UP000315677">
    <property type="component" value="Unassembled WGS sequence"/>
</dbReference>
<organism evidence="1 2">
    <name type="scientific">Pseudonocardia kunmingensis</name>
    <dbReference type="NCBI Taxonomy" id="630975"/>
    <lineage>
        <taxon>Bacteria</taxon>
        <taxon>Bacillati</taxon>
        <taxon>Actinomycetota</taxon>
        <taxon>Actinomycetes</taxon>
        <taxon>Pseudonocardiales</taxon>
        <taxon>Pseudonocardiaceae</taxon>
        <taxon>Pseudonocardia</taxon>
    </lineage>
</organism>
<dbReference type="AlphaFoldDB" id="A0A543DKJ4"/>
<evidence type="ECO:0000313" key="2">
    <source>
        <dbReference type="Proteomes" id="UP000315677"/>
    </source>
</evidence>
<accession>A0A543DKJ4</accession>
<name>A0A543DKJ4_9PSEU</name>